<gene>
    <name evidence="2" type="ORF">LCGC14_0994070</name>
</gene>
<dbReference type="AlphaFoldDB" id="A0A0F9N9I8"/>
<feature type="transmembrane region" description="Helical" evidence="1">
    <location>
        <begin position="191"/>
        <end position="215"/>
    </location>
</feature>
<feature type="transmembrane region" description="Helical" evidence="1">
    <location>
        <begin position="7"/>
        <end position="27"/>
    </location>
</feature>
<keyword evidence="1" id="KW-0472">Membrane</keyword>
<feature type="transmembrane region" description="Helical" evidence="1">
    <location>
        <begin position="166"/>
        <end position="185"/>
    </location>
</feature>
<keyword evidence="1" id="KW-1133">Transmembrane helix</keyword>
<organism evidence="2">
    <name type="scientific">marine sediment metagenome</name>
    <dbReference type="NCBI Taxonomy" id="412755"/>
    <lineage>
        <taxon>unclassified sequences</taxon>
        <taxon>metagenomes</taxon>
        <taxon>ecological metagenomes</taxon>
    </lineage>
</organism>
<proteinExistence type="predicted"/>
<reference evidence="2" key="1">
    <citation type="journal article" date="2015" name="Nature">
        <title>Complex archaea that bridge the gap between prokaryotes and eukaryotes.</title>
        <authorList>
            <person name="Spang A."/>
            <person name="Saw J.H."/>
            <person name="Jorgensen S.L."/>
            <person name="Zaremba-Niedzwiedzka K."/>
            <person name="Martijn J."/>
            <person name="Lind A.E."/>
            <person name="van Eijk R."/>
            <person name="Schleper C."/>
            <person name="Guy L."/>
            <person name="Ettema T.J."/>
        </authorList>
    </citation>
    <scope>NUCLEOTIDE SEQUENCE</scope>
</reference>
<accession>A0A0F9N9I8</accession>
<feature type="transmembrane region" description="Helical" evidence="1">
    <location>
        <begin position="33"/>
        <end position="55"/>
    </location>
</feature>
<feature type="transmembrane region" description="Helical" evidence="1">
    <location>
        <begin position="92"/>
        <end position="113"/>
    </location>
</feature>
<evidence type="ECO:0000256" key="1">
    <source>
        <dbReference type="SAM" id="Phobius"/>
    </source>
</evidence>
<sequence>MFEEAPYLLGFLIFSIIFSYLALTYVGPPFAKIIQGLAMAGIVIHELCHLVMCILTRAPIEKVTLIEKLDFKEEHRHGYYGEVQTQAHRISFLQAVLIGFAPLYISFWIFFTLLELLTTLRVDAVGATISVLIMISISLSAAPSFADLSIIPKAFLNDSNYSMYQIFLLLISLLLTFTTLSTFELHGIHGLYVYLIITGFYLGFKHGFQITSILLHRNKFFGRRISNKRKFKRLVRRRFRPERNRHYFDYPN</sequence>
<evidence type="ECO:0000313" key="2">
    <source>
        <dbReference type="EMBL" id="KKN14639.1"/>
    </source>
</evidence>
<keyword evidence="1" id="KW-0812">Transmembrane</keyword>
<protein>
    <submittedName>
        <fullName evidence="2">Uncharacterized protein</fullName>
    </submittedName>
</protein>
<name>A0A0F9N9I8_9ZZZZ</name>
<comment type="caution">
    <text evidence="2">The sequence shown here is derived from an EMBL/GenBank/DDBJ whole genome shotgun (WGS) entry which is preliminary data.</text>
</comment>
<feature type="transmembrane region" description="Helical" evidence="1">
    <location>
        <begin position="125"/>
        <end position="146"/>
    </location>
</feature>
<dbReference type="EMBL" id="LAZR01003797">
    <property type="protein sequence ID" value="KKN14639.1"/>
    <property type="molecule type" value="Genomic_DNA"/>
</dbReference>